<accession>A0AC35UH25</accession>
<organism evidence="1 2">
    <name type="scientific">Rhabditophanes sp. KR3021</name>
    <dbReference type="NCBI Taxonomy" id="114890"/>
    <lineage>
        <taxon>Eukaryota</taxon>
        <taxon>Metazoa</taxon>
        <taxon>Ecdysozoa</taxon>
        <taxon>Nematoda</taxon>
        <taxon>Chromadorea</taxon>
        <taxon>Rhabditida</taxon>
        <taxon>Tylenchina</taxon>
        <taxon>Panagrolaimomorpha</taxon>
        <taxon>Strongyloidoidea</taxon>
        <taxon>Alloionematidae</taxon>
        <taxon>Rhabditophanes</taxon>
    </lineage>
</organism>
<reference evidence="2" key="1">
    <citation type="submission" date="2016-11" db="UniProtKB">
        <authorList>
            <consortium name="WormBaseParasite"/>
        </authorList>
    </citation>
    <scope>IDENTIFICATION</scope>
    <source>
        <strain evidence="2">KR3021</strain>
    </source>
</reference>
<evidence type="ECO:0000313" key="1">
    <source>
        <dbReference type="Proteomes" id="UP000095286"/>
    </source>
</evidence>
<sequence length="327" mass="37729">LVGNISVLTLMKHLHTSHDHTSIPMDNTMIYVLFLCIVDLASIAPLPLTILDQCLGFWIFSTVTCKVYRCLEQTRCLSTFIQAAVSFDRYLLVCYPYQVRSRKVILSKLAGMALLSVILLAPVVYVSRKTGIVISRKLLMHPPRILEVTIFKCMANFESDESETIYVVVLFILGFVVPMILIISFYSLMVKSLFKRSKTLPTSNVPVNRIALYTMSISVFYFVCYSFYWCSTIYQQFKHMELEKTKYIFMYVIHAFPYVNSSMNWLIYGLLNSQLMRKTNRTYKSLSFTDKTTSAKKRIDVNLEILHSKKDESDPCLIKPQSTDSFL</sequence>
<dbReference type="WBParaSite" id="RSKR_0001122550.1">
    <property type="protein sequence ID" value="RSKR_0001122550.1"/>
    <property type="gene ID" value="RSKR_0001122550"/>
</dbReference>
<evidence type="ECO:0000313" key="2">
    <source>
        <dbReference type="WBParaSite" id="RSKR_0001122550.1"/>
    </source>
</evidence>
<proteinExistence type="predicted"/>
<name>A0AC35UH25_9BILA</name>
<protein>
    <submittedName>
        <fullName evidence="2">G_PROTEIN_RECEP_F1_2 domain-containing protein</fullName>
    </submittedName>
</protein>
<dbReference type="Proteomes" id="UP000095286">
    <property type="component" value="Unplaced"/>
</dbReference>